<proteinExistence type="predicted"/>
<organism evidence="1 2">
    <name type="scientific">Chitinophaga pollutisoli</name>
    <dbReference type="NCBI Taxonomy" id="3133966"/>
    <lineage>
        <taxon>Bacteria</taxon>
        <taxon>Pseudomonadati</taxon>
        <taxon>Bacteroidota</taxon>
        <taxon>Chitinophagia</taxon>
        <taxon>Chitinophagales</taxon>
        <taxon>Chitinophagaceae</taxon>
        <taxon>Chitinophaga</taxon>
    </lineage>
</organism>
<accession>A0ABZ2YRT1</accession>
<dbReference type="RefSeq" id="WP_341836880.1">
    <property type="nucleotide sequence ID" value="NZ_CP149822.1"/>
</dbReference>
<evidence type="ECO:0008006" key="3">
    <source>
        <dbReference type="Google" id="ProtNLM"/>
    </source>
</evidence>
<name>A0ABZ2YRT1_9BACT</name>
<sequence length="198" mass="24034">MQVNILDVRKLCQLIDQALKQDRIYVAVENRGTYVESIRFLKDSEMEQWYEHGDRVAYSFYKTKSLSNAFNELRRDHNKFDLCLRFEFDRLYYNMRDVLSFSKRCKNLKKLLAKYSAKHKNLAEVGFVKRKKIMEELSILSHSKWGEKYAIDTWKKYAPGWQIPNLFLRRAKKNQSKQNFMVRKSDFKNYFDVKIRRK</sequence>
<dbReference type="EMBL" id="CP149822">
    <property type="protein sequence ID" value="WZN42037.1"/>
    <property type="molecule type" value="Genomic_DNA"/>
</dbReference>
<dbReference type="Proteomes" id="UP001485459">
    <property type="component" value="Chromosome"/>
</dbReference>
<protein>
    <recommendedName>
        <fullName evidence="3">Transposase</fullName>
    </recommendedName>
</protein>
<evidence type="ECO:0000313" key="1">
    <source>
        <dbReference type="EMBL" id="WZN42037.1"/>
    </source>
</evidence>
<gene>
    <name evidence="1" type="ORF">WJU16_03170</name>
</gene>
<reference evidence="2" key="1">
    <citation type="submission" date="2024-03" db="EMBL/GenBank/DDBJ databases">
        <title>Chitinophaga horti sp. nov., isolated from garden soil.</title>
        <authorList>
            <person name="Lee D.S."/>
            <person name="Han D.M."/>
            <person name="Baek J.H."/>
            <person name="Choi D.G."/>
            <person name="Jeon J.H."/>
            <person name="Jeon C.O."/>
        </authorList>
    </citation>
    <scope>NUCLEOTIDE SEQUENCE [LARGE SCALE GENOMIC DNA]</scope>
    <source>
        <strain evidence="2">GPA1</strain>
    </source>
</reference>
<keyword evidence="2" id="KW-1185">Reference proteome</keyword>
<evidence type="ECO:0000313" key="2">
    <source>
        <dbReference type="Proteomes" id="UP001485459"/>
    </source>
</evidence>